<dbReference type="OrthoDB" id="204058at2759"/>
<dbReference type="InterPro" id="IPR052562">
    <property type="entry name" value="Ketohexokinase-related"/>
</dbReference>
<dbReference type="PANTHER" id="PTHR42774">
    <property type="entry name" value="PHOSPHOTRANSFERASE SYSTEM TRANSPORT PROTEIN"/>
    <property type="match status" value="1"/>
</dbReference>
<dbReference type="InterPro" id="IPR029056">
    <property type="entry name" value="Ribokinase-like"/>
</dbReference>
<dbReference type="GeneID" id="54490396"/>
<evidence type="ECO:0000259" key="1">
    <source>
        <dbReference type="Pfam" id="PF00294"/>
    </source>
</evidence>
<dbReference type="EMBL" id="ML996569">
    <property type="protein sequence ID" value="KAF2759605.1"/>
    <property type="molecule type" value="Genomic_DNA"/>
</dbReference>
<proteinExistence type="predicted"/>
<keyword evidence="3" id="KW-1185">Reference proteome</keyword>
<dbReference type="Gene3D" id="3.40.1190.20">
    <property type="match status" value="1"/>
</dbReference>
<accession>A0A6A6WAL1</accession>
<dbReference type="SUPFAM" id="SSF53613">
    <property type="entry name" value="Ribokinase-like"/>
    <property type="match status" value="1"/>
</dbReference>
<reference evidence="2" key="1">
    <citation type="journal article" date="2020" name="Stud. Mycol.">
        <title>101 Dothideomycetes genomes: a test case for predicting lifestyles and emergence of pathogens.</title>
        <authorList>
            <person name="Haridas S."/>
            <person name="Albert R."/>
            <person name="Binder M."/>
            <person name="Bloem J."/>
            <person name="Labutti K."/>
            <person name="Salamov A."/>
            <person name="Andreopoulos B."/>
            <person name="Baker S."/>
            <person name="Barry K."/>
            <person name="Bills G."/>
            <person name="Bluhm B."/>
            <person name="Cannon C."/>
            <person name="Castanera R."/>
            <person name="Culley D."/>
            <person name="Daum C."/>
            <person name="Ezra D."/>
            <person name="Gonzalez J."/>
            <person name="Henrissat B."/>
            <person name="Kuo A."/>
            <person name="Liang C."/>
            <person name="Lipzen A."/>
            <person name="Lutzoni F."/>
            <person name="Magnuson J."/>
            <person name="Mondo S."/>
            <person name="Nolan M."/>
            <person name="Ohm R."/>
            <person name="Pangilinan J."/>
            <person name="Park H.-J."/>
            <person name="Ramirez L."/>
            <person name="Alfaro M."/>
            <person name="Sun H."/>
            <person name="Tritt A."/>
            <person name="Yoshinaga Y."/>
            <person name="Zwiers L.-H."/>
            <person name="Turgeon B."/>
            <person name="Goodwin S."/>
            <person name="Spatafora J."/>
            <person name="Crous P."/>
            <person name="Grigoriev I."/>
        </authorList>
    </citation>
    <scope>NUCLEOTIDE SEQUENCE</scope>
    <source>
        <strain evidence="2">CBS 121739</strain>
    </source>
</reference>
<dbReference type="AlphaFoldDB" id="A0A6A6WAL1"/>
<evidence type="ECO:0000313" key="3">
    <source>
        <dbReference type="Proteomes" id="UP000799437"/>
    </source>
</evidence>
<dbReference type="PANTHER" id="PTHR42774:SF3">
    <property type="entry name" value="KETOHEXOKINASE"/>
    <property type="match status" value="1"/>
</dbReference>
<evidence type="ECO:0000313" key="2">
    <source>
        <dbReference type="EMBL" id="KAF2759605.1"/>
    </source>
</evidence>
<sequence length="331" mass="36507">MAGVILAVGACYLDTILSVSHYPREDEKLRAESLLQRRGGNCPNTLEVLQQLAKSDNNWNLRLELCATLPARDCAATKTIKNSLPGVWFDHCFHREDSQEAASSYIIQSKATSTRTIVNYNGLSEMHFMEFKDMIDQLEQASSSRALRWCHFEGRIPEVALECVKYIRKTLIGTTISVEIEKPGRPGLEALAAAADVIFYSCSWAKSRGYRSAQACLESEAKNSPVARTLCCTWGADGAHALTRSRSSDGWTSLQAAPGQPSIVVVDSTGCGDTFNAGIIYALCRSSDNVLYPQDLDFAVNLASQKVQQNSFDNVVEQLRRGNIFNEQSFS</sequence>
<dbReference type="InterPro" id="IPR011611">
    <property type="entry name" value="PfkB_dom"/>
</dbReference>
<gene>
    <name evidence="2" type="ORF">EJ05DRAFT_536886</name>
</gene>
<organism evidence="2 3">
    <name type="scientific">Pseudovirgaria hyperparasitica</name>
    <dbReference type="NCBI Taxonomy" id="470096"/>
    <lineage>
        <taxon>Eukaryota</taxon>
        <taxon>Fungi</taxon>
        <taxon>Dikarya</taxon>
        <taxon>Ascomycota</taxon>
        <taxon>Pezizomycotina</taxon>
        <taxon>Dothideomycetes</taxon>
        <taxon>Dothideomycetes incertae sedis</taxon>
        <taxon>Acrospermales</taxon>
        <taxon>Acrospermaceae</taxon>
        <taxon>Pseudovirgaria</taxon>
    </lineage>
</organism>
<dbReference type="Pfam" id="PF00294">
    <property type="entry name" value="PfkB"/>
    <property type="match status" value="1"/>
</dbReference>
<dbReference type="RefSeq" id="XP_033602056.1">
    <property type="nucleotide sequence ID" value="XM_033749342.1"/>
</dbReference>
<protein>
    <submittedName>
        <fullName evidence="2">D-sorbose</fullName>
    </submittedName>
</protein>
<feature type="domain" description="Carbohydrate kinase PfkB" evidence="1">
    <location>
        <begin position="7"/>
        <end position="312"/>
    </location>
</feature>
<dbReference type="Proteomes" id="UP000799437">
    <property type="component" value="Unassembled WGS sequence"/>
</dbReference>
<name>A0A6A6WAL1_9PEZI</name>